<dbReference type="Proteomes" id="UP001480082">
    <property type="component" value="Unassembled WGS sequence"/>
</dbReference>
<evidence type="ECO:0000313" key="1">
    <source>
        <dbReference type="EMBL" id="MER9283176.1"/>
    </source>
</evidence>
<comment type="caution">
    <text evidence="1">The sequence shown here is derived from an EMBL/GenBank/DDBJ whole genome shotgun (WGS) entry which is preliminary data.</text>
</comment>
<protein>
    <submittedName>
        <fullName evidence="1">Uncharacterized protein</fullName>
    </submittedName>
</protein>
<sequence length="50" mass="5625">MSEATKTAMLLALLQVEDAISRKLADNEMDIIIIEINRWLKARAADTTVH</sequence>
<evidence type="ECO:0000313" key="2">
    <source>
        <dbReference type="Proteomes" id="UP001480082"/>
    </source>
</evidence>
<gene>
    <name evidence="1" type="ORF">NKI81_04260</name>
</gene>
<keyword evidence="2" id="KW-1185">Reference proteome</keyword>
<reference evidence="1 2" key="1">
    <citation type="journal article" date="2024" name="Proc. Natl. Acad. Sci. U.S.A.">
        <title>The evolutionary genomics of adaptation to stress in wild rhizobium bacteria.</title>
        <authorList>
            <person name="Kehlet-Delgado H."/>
            <person name="Montoya A.P."/>
            <person name="Jensen K.T."/>
            <person name="Wendlandt C.E."/>
            <person name="Dexheimer C."/>
            <person name="Roberts M."/>
            <person name="Torres Martinez L."/>
            <person name="Friesen M.L."/>
            <person name="Griffitts J.S."/>
            <person name="Porter S.S."/>
        </authorList>
    </citation>
    <scope>NUCLEOTIDE SEQUENCE [LARGE SCALE GENOMIC DNA]</scope>
    <source>
        <strain evidence="1 2">M0468</strain>
    </source>
</reference>
<dbReference type="EMBL" id="JAMYRI010000002">
    <property type="protein sequence ID" value="MER9283176.1"/>
    <property type="molecule type" value="Genomic_DNA"/>
</dbReference>
<accession>A0ACC6STZ6</accession>
<proteinExistence type="predicted"/>
<organism evidence="1 2">
    <name type="scientific">Mesorhizobium australicum</name>
    <dbReference type="NCBI Taxonomy" id="536018"/>
    <lineage>
        <taxon>Bacteria</taxon>
        <taxon>Pseudomonadati</taxon>
        <taxon>Pseudomonadota</taxon>
        <taxon>Alphaproteobacteria</taxon>
        <taxon>Hyphomicrobiales</taxon>
        <taxon>Phyllobacteriaceae</taxon>
        <taxon>Mesorhizobium</taxon>
    </lineage>
</organism>
<name>A0ACC6STZ6_9HYPH</name>